<evidence type="ECO:0000313" key="4">
    <source>
        <dbReference type="Proteomes" id="UP000297729"/>
    </source>
</evidence>
<dbReference type="EMBL" id="SPVG01000073">
    <property type="protein sequence ID" value="TFW27127.1"/>
    <property type="molecule type" value="Genomic_DNA"/>
</dbReference>
<evidence type="ECO:0000313" key="3">
    <source>
        <dbReference type="EMBL" id="TFW27127.1"/>
    </source>
</evidence>
<feature type="transmembrane region" description="Helical" evidence="2">
    <location>
        <begin position="145"/>
        <end position="169"/>
    </location>
</feature>
<feature type="transmembrane region" description="Helical" evidence="2">
    <location>
        <begin position="336"/>
        <end position="357"/>
    </location>
</feature>
<evidence type="ECO:0000256" key="1">
    <source>
        <dbReference type="SAM" id="MobiDB-lite"/>
    </source>
</evidence>
<feature type="non-terminal residue" evidence="3">
    <location>
        <position position="402"/>
    </location>
</feature>
<evidence type="ECO:0000256" key="2">
    <source>
        <dbReference type="SAM" id="Phobius"/>
    </source>
</evidence>
<comment type="caution">
    <text evidence="3">The sequence shown here is derived from an EMBL/GenBank/DDBJ whole genome shotgun (WGS) entry which is preliminary data.</text>
</comment>
<keyword evidence="2" id="KW-0472">Membrane</keyword>
<dbReference type="Proteomes" id="UP000297729">
    <property type="component" value="Unassembled WGS sequence"/>
</dbReference>
<feature type="transmembrane region" description="Helical" evidence="2">
    <location>
        <begin position="12"/>
        <end position="36"/>
    </location>
</feature>
<dbReference type="OrthoDB" id="9776609at2"/>
<dbReference type="InterPro" id="IPR005625">
    <property type="entry name" value="PepSY-ass_TM"/>
</dbReference>
<sequence length="402" mass="44075">MTPSNVRRWAWIHKWSSLVCTVFMLLLCVTGLPLIYHHEIDHLLGNAIEAPELPAGTPKASLDDVIAAGKTLYPNKIAMYLSQEPDDTSMWFLTMGDNPTDEKFKSIAIDARTAKVLGEPSFEGSFLGVMFHLHVDLYAGLWGKLFLGFMGLLLVIAIISGVVLYAPFMRKLEFGEVRRERGPRVKWLDLHNMLGIVTLTWALVVGATGMINTWADLLLKYWQYTEMAQMVAPYKGMPPPKQLGSMQQSLEHAVAREPGMKIGFVAFPGTPFTSEHHYGIFMRGDTALTSRLYKPVLIDAQTTEITDSRELPWYLTGLLISQPLHFGDYGGAWMQFLWAALDVITIFVLGSGLYLWLKRGAPAPARPAGEGEEMGGPVVAARGPAGAAPGAGPACGSGGRPT</sequence>
<feature type="region of interest" description="Disordered" evidence="1">
    <location>
        <begin position="365"/>
        <end position="402"/>
    </location>
</feature>
<dbReference type="PANTHER" id="PTHR34219">
    <property type="entry name" value="IRON-REGULATED INNER MEMBRANE PROTEIN-RELATED"/>
    <property type="match status" value="1"/>
</dbReference>
<feature type="compositionally biased region" description="Low complexity" evidence="1">
    <location>
        <begin position="375"/>
        <end position="392"/>
    </location>
</feature>
<accession>A0A4Y9SNP4</accession>
<proteinExistence type="predicted"/>
<protein>
    <submittedName>
        <fullName evidence="3">PepSY domain-containing protein</fullName>
    </submittedName>
</protein>
<keyword evidence="2" id="KW-1133">Transmembrane helix</keyword>
<feature type="transmembrane region" description="Helical" evidence="2">
    <location>
        <begin position="190"/>
        <end position="211"/>
    </location>
</feature>
<gene>
    <name evidence="3" type="ORF">E4L98_07940</name>
</gene>
<dbReference type="Pfam" id="PF03929">
    <property type="entry name" value="PepSY_TM"/>
    <property type="match status" value="1"/>
</dbReference>
<dbReference type="RefSeq" id="WP_135201021.1">
    <property type="nucleotide sequence ID" value="NZ_SPVG01000073.1"/>
</dbReference>
<keyword evidence="4" id="KW-1185">Reference proteome</keyword>
<dbReference type="PANTHER" id="PTHR34219:SF3">
    <property type="entry name" value="BLL7967 PROTEIN"/>
    <property type="match status" value="1"/>
</dbReference>
<reference evidence="3 4" key="1">
    <citation type="submission" date="2019-03" db="EMBL/GenBank/DDBJ databases">
        <title>Draft Genome Sequence of Duganella callidus sp. nov., a Novel Duganella Species Isolated from Cultivated Soil.</title>
        <authorList>
            <person name="Raths R."/>
            <person name="Peta V."/>
            <person name="Bucking H."/>
        </authorList>
    </citation>
    <scope>NUCLEOTIDE SEQUENCE [LARGE SCALE GENOMIC DNA]</scope>
    <source>
        <strain evidence="3 4">DN04</strain>
    </source>
</reference>
<organism evidence="3 4">
    <name type="scientific">Duganella callida</name>
    <dbReference type="NCBI Taxonomy" id="2561932"/>
    <lineage>
        <taxon>Bacteria</taxon>
        <taxon>Pseudomonadati</taxon>
        <taxon>Pseudomonadota</taxon>
        <taxon>Betaproteobacteria</taxon>
        <taxon>Burkholderiales</taxon>
        <taxon>Oxalobacteraceae</taxon>
        <taxon>Telluria group</taxon>
        <taxon>Duganella</taxon>
    </lineage>
</organism>
<keyword evidence="2" id="KW-0812">Transmembrane</keyword>
<dbReference type="AlphaFoldDB" id="A0A4Y9SNP4"/>
<name>A0A4Y9SNP4_9BURK</name>
<feature type="compositionally biased region" description="Gly residues" evidence="1">
    <location>
        <begin position="393"/>
        <end position="402"/>
    </location>
</feature>